<feature type="transmembrane region" description="Helical" evidence="1">
    <location>
        <begin position="57"/>
        <end position="84"/>
    </location>
</feature>
<gene>
    <name evidence="2" type="ORF">GCM10011274_23090</name>
</gene>
<feature type="transmembrane region" description="Helical" evidence="1">
    <location>
        <begin position="31"/>
        <end position="51"/>
    </location>
</feature>
<comment type="caution">
    <text evidence="2">The sequence shown here is derived from an EMBL/GenBank/DDBJ whole genome shotgun (WGS) entry which is preliminary data.</text>
</comment>
<proteinExistence type="predicted"/>
<feature type="transmembrane region" description="Helical" evidence="1">
    <location>
        <begin position="6"/>
        <end position="26"/>
    </location>
</feature>
<keyword evidence="1" id="KW-0812">Transmembrane</keyword>
<reference evidence="2" key="1">
    <citation type="journal article" date="2014" name="Int. J. Syst. Evol. Microbiol.">
        <title>Complete genome sequence of Corynebacterium casei LMG S-19264T (=DSM 44701T), isolated from a smear-ripened cheese.</title>
        <authorList>
            <consortium name="US DOE Joint Genome Institute (JGI-PGF)"/>
            <person name="Walter F."/>
            <person name="Albersmeier A."/>
            <person name="Kalinowski J."/>
            <person name="Ruckert C."/>
        </authorList>
    </citation>
    <scope>NUCLEOTIDE SEQUENCE</scope>
    <source>
        <strain evidence="2">KCTC 32337</strain>
    </source>
</reference>
<name>A0A8H9LWN0_9ALTE</name>
<dbReference type="Proteomes" id="UP000622604">
    <property type="component" value="Unassembled WGS sequence"/>
</dbReference>
<sequence>MYEGMVGLSVFLSITLVCSVIAHIYLKNITWAIGISTLVSTLIFQIANLVMNDNPDPFMGIAVVFSLIYAFFIALLVGIPFHLYRRNRS</sequence>
<evidence type="ECO:0000313" key="3">
    <source>
        <dbReference type="Proteomes" id="UP000622604"/>
    </source>
</evidence>
<evidence type="ECO:0000313" key="2">
    <source>
        <dbReference type="EMBL" id="GGZ64222.1"/>
    </source>
</evidence>
<keyword evidence="1" id="KW-0472">Membrane</keyword>
<reference evidence="2" key="2">
    <citation type="submission" date="2020-09" db="EMBL/GenBank/DDBJ databases">
        <authorList>
            <person name="Sun Q."/>
            <person name="Kim S."/>
        </authorList>
    </citation>
    <scope>NUCLEOTIDE SEQUENCE</scope>
    <source>
        <strain evidence="2">KCTC 32337</strain>
    </source>
</reference>
<evidence type="ECO:0000256" key="1">
    <source>
        <dbReference type="SAM" id="Phobius"/>
    </source>
</evidence>
<keyword evidence="1" id="KW-1133">Transmembrane helix</keyword>
<accession>A0A8H9LWN0</accession>
<dbReference type="EMBL" id="BMZC01000005">
    <property type="protein sequence ID" value="GGZ64222.1"/>
    <property type="molecule type" value="Genomic_DNA"/>
</dbReference>
<dbReference type="AlphaFoldDB" id="A0A8H9LWN0"/>
<protein>
    <submittedName>
        <fullName evidence="2">Uncharacterized protein</fullName>
    </submittedName>
</protein>
<organism evidence="2 3">
    <name type="scientific">Paraglaciecola chathamensis</name>
    <dbReference type="NCBI Taxonomy" id="368405"/>
    <lineage>
        <taxon>Bacteria</taxon>
        <taxon>Pseudomonadati</taxon>
        <taxon>Pseudomonadota</taxon>
        <taxon>Gammaproteobacteria</taxon>
        <taxon>Alteromonadales</taxon>
        <taxon>Alteromonadaceae</taxon>
        <taxon>Paraglaciecola</taxon>
    </lineage>
</organism>